<dbReference type="InterPro" id="IPR036806">
    <property type="entry name" value="YozE_SAM-like_sf"/>
</dbReference>
<proteinExistence type="predicted"/>
<organism evidence="1 2">
    <name type="scientific">Promicromonospora umidemergens</name>
    <dbReference type="NCBI Taxonomy" id="629679"/>
    <lineage>
        <taxon>Bacteria</taxon>
        <taxon>Bacillati</taxon>
        <taxon>Actinomycetota</taxon>
        <taxon>Actinomycetes</taxon>
        <taxon>Micrococcales</taxon>
        <taxon>Promicromonosporaceae</taxon>
        <taxon>Promicromonospora</taxon>
    </lineage>
</organism>
<protein>
    <recommendedName>
        <fullName evidence="3">YozE SAM-like protein</fullName>
    </recommendedName>
</protein>
<name>A0ABP8XFI2_9MICO</name>
<evidence type="ECO:0008006" key="3">
    <source>
        <dbReference type="Google" id="ProtNLM"/>
    </source>
</evidence>
<evidence type="ECO:0000313" key="2">
    <source>
        <dbReference type="Proteomes" id="UP001500843"/>
    </source>
</evidence>
<dbReference type="Gene3D" id="1.10.150.260">
    <property type="entry name" value="YozE SAM-like"/>
    <property type="match status" value="1"/>
</dbReference>
<dbReference type="SUPFAM" id="SSF140652">
    <property type="entry name" value="YozE-like"/>
    <property type="match status" value="1"/>
</dbReference>
<dbReference type="RefSeq" id="WP_253869327.1">
    <property type="nucleotide sequence ID" value="NZ_BAABHM010000012.1"/>
</dbReference>
<sequence length="70" mass="8027">MSEQKPQTFRQWLKEQMHRRDPIGDLARDVQADRPGARSVDDLRLVLQEHDASANALDALERAAQEYGQP</sequence>
<comment type="caution">
    <text evidence="1">The sequence shown here is derived from an EMBL/GenBank/DDBJ whole genome shotgun (WGS) entry which is preliminary data.</text>
</comment>
<evidence type="ECO:0000313" key="1">
    <source>
        <dbReference type="EMBL" id="GAA4706577.1"/>
    </source>
</evidence>
<gene>
    <name evidence="1" type="ORF">GCM10023198_30910</name>
</gene>
<keyword evidence="2" id="KW-1185">Reference proteome</keyword>
<dbReference type="EMBL" id="BAABHM010000012">
    <property type="protein sequence ID" value="GAA4706577.1"/>
    <property type="molecule type" value="Genomic_DNA"/>
</dbReference>
<accession>A0ABP8XFI2</accession>
<reference evidence="2" key="1">
    <citation type="journal article" date="2019" name="Int. J. Syst. Evol. Microbiol.">
        <title>The Global Catalogue of Microorganisms (GCM) 10K type strain sequencing project: providing services to taxonomists for standard genome sequencing and annotation.</title>
        <authorList>
            <consortium name="The Broad Institute Genomics Platform"/>
            <consortium name="The Broad Institute Genome Sequencing Center for Infectious Disease"/>
            <person name="Wu L."/>
            <person name="Ma J."/>
        </authorList>
    </citation>
    <scope>NUCLEOTIDE SEQUENCE [LARGE SCALE GENOMIC DNA]</scope>
    <source>
        <strain evidence="2">JCM 17975</strain>
    </source>
</reference>
<dbReference type="Proteomes" id="UP001500843">
    <property type="component" value="Unassembled WGS sequence"/>
</dbReference>